<evidence type="ECO:0000256" key="1">
    <source>
        <dbReference type="ARBA" id="ARBA00022801"/>
    </source>
</evidence>
<dbReference type="InterPro" id="IPR003736">
    <property type="entry name" value="PAAI_dom"/>
</dbReference>
<evidence type="ECO:0000313" key="4">
    <source>
        <dbReference type="Proteomes" id="UP000230886"/>
    </source>
</evidence>
<dbReference type="Proteomes" id="UP000230886">
    <property type="component" value="Unassembled WGS sequence"/>
</dbReference>
<evidence type="ECO:0000313" key="3">
    <source>
        <dbReference type="EMBL" id="PCK25826.1"/>
    </source>
</evidence>
<gene>
    <name evidence="3" type="ORF">CHR55_18960</name>
</gene>
<dbReference type="RefSeq" id="WP_099697918.1">
    <property type="nucleotide sequence ID" value="NZ_NOVD01000013.1"/>
</dbReference>
<proteinExistence type="predicted"/>
<comment type="caution">
    <text evidence="3">The sequence shown here is derived from an EMBL/GenBank/DDBJ whole genome shotgun (WGS) entry which is preliminary data.</text>
</comment>
<dbReference type="Gene3D" id="3.10.129.10">
    <property type="entry name" value="Hotdog Thioesterase"/>
    <property type="match status" value="1"/>
</dbReference>
<sequence length="161" mass="17357">MSTDGRTVVDSKRGELPLESDAPYGCEDDEAWREWANNLTASKELGLVCRHIDSGTACFALPDSKMAVNPNGASHGGLVAAAIDQAMGIVSVTVMPDLMVCVTSTLNLQYHLPSYFPLSIEARVARSGRALIFVDVEVKDCEQNICVRGQGTMVPRRVVTT</sequence>
<keyword evidence="1" id="KW-0378">Hydrolase</keyword>
<organism evidence="3 4">
    <name type="scientific">Rhodococcus qingshengii</name>
    <dbReference type="NCBI Taxonomy" id="334542"/>
    <lineage>
        <taxon>Bacteria</taxon>
        <taxon>Bacillati</taxon>
        <taxon>Actinomycetota</taxon>
        <taxon>Actinomycetes</taxon>
        <taxon>Mycobacteriales</taxon>
        <taxon>Nocardiaceae</taxon>
        <taxon>Rhodococcus</taxon>
        <taxon>Rhodococcus erythropolis group</taxon>
    </lineage>
</organism>
<name>A0A2A5J8X4_RHOSG</name>
<evidence type="ECO:0000259" key="2">
    <source>
        <dbReference type="Pfam" id="PF03061"/>
    </source>
</evidence>
<dbReference type="AlphaFoldDB" id="A0A2A5J8X4"/>
<dbReference type="CDD" id="cd03443">
    <property type="entry name" value="PaaI_thioesterase"/>
    <property type="match status" value="1"/>
</dbReference>
<dbReference type="GO" id="GO:0016289">
    <property type="term" value="F:acyl-CoA hydrolase activity"/>
    <property type="evidence" value="ECO:0007669"/>
    <property type="project" value="UniProtKB-ARBA"/>
</dbReference>
<dbReference type="SUPFAM" id="SSF54637">
    <property type="entry name" value="Thioesterase/thiol ester dehydrase-isomerase"/>
    <property type="match status" value="1"/>
</dbReference>
<dbReference type="InterPro" id="IPR006683">
    <property type="entry name" value="Thioestr_dom"/>
</dbReference>
<protein>
    <recommendedName>
        <fullName evidence="2">Thioesterase domain-containing protein</fullName>
    </recommendedName>
</protein>
<dbReference type="EMBL" id="NOVD01000013">
    <property type="protein sequence ID" value="PCK25826.1"/>
    <property type="molecule type" value="Genomic_DNA"/>
</dbReference>
<dbReference type="InterPro" id="IPR029069">
    <property type="entry name" value="HotDog_dom_sf"/>
</dbReference>
<feature type="domain" description="Thioesterase" evidence="2">
    <location>
        <begin position="72"/>
        <end position="145"/>
    </location>
</feature>
<accession>A0A2A5J8X4</accession>
<reference evidence="3 4" key="1">
    <citation type="submission" date="2017-07" db="EMBL/GenBank/DDBJ databases">
        <title>Draft sequence of Rhodococcus enclensis 23b-28.</title>
        <authorList>
            <person name="Besaury L."/>
            <person name="Sancelme M."/>
            <person name="Amato P."/>
            <person name="Lallement A."/>
            <person name="Delort A.-M."/>
        </authorList>
    </citation>
    <scope>NUCLEOTIDE SEQUENCE [LARGE SCALE GENOMIC DNA]</scope>
    <source>
        <strain evidence="3 4">23b-28</strain>
    </source>
</reference>
<dbReference type="Pfam" id="PF03061">
    <property type="entry name" value="4HBT"/>
    <property type="match status" value="1"/>
</dbReference>
<dbReference type="NCBIfam" id="TIGR00369">
    <property type="entry name" value="unchar_dom_1"/>
    <property type="match status" value="1"/>
</dbReference>